<evidence type="ECO:0000256" key="8">
    <source>
        <dbReference type="ARBA" id="ARBA00022843"/>
    </source>
</evidence>
<evidence type="ECO:0000256" key="13">
    <source>
        <dbReference type="PROSITE-ProRule" id="PRU00042"/>
    </source>
</evidence>
<dbReference type="Pfam" id="PF12874">
    <property type="entry name" value="zf-met"/>
    <property type="match status" value="1"/>
</dbReference>
<feature type="domain" description="C2H2-type" evidence="17">
    <location>
        <begin position="604"/>
        <end position="631"/>
    </location>
</feature>
<dbReference type="FunFam" id="3.30.160.60:FF:001498">
    <property type="entry name" value="Zinc finger protein 404"/>
    <property type="match status" value="1"/>
</dbReference>
<feature type="coiled-coil region" evidence="15">
    <location>
        <begin position="73"/>
        <end position="100"/>
    </location>
</feature>
<keyword evidence="3" id="KW-1017">Isopeptide bond</keyword>
<keyword evidence="10" id="KW-0238">DNA-binding</keyword>
<evidence type="ECO:0000256" key="2">
    <source>
        <dbReference type="ARBA" id="ARBA00006991"/>
    </source>
</evidence>
<evidence type="ECO:0000256" key="12">
    <source>
        <dbReference type="ARBA" id="ARBA00023242"/>
    </source>
</evidence>
<dbReference type="SMART" id="SM00355">
    <property type="entry name" value="ZnF_C2H2"/>
    <property type="match status" value="13"/>
</dbReference>
<protein>
    <recommendedName>
        <fullName evidence="21">Zinc finger protein</fullName>
    </recommendedName>
</protein>
<evidence type="ECO:0000256" key="4">
    <source>
        <dbReference type="ARBA" id="ARBA00022723"/>
    </source>
</evidence>
<evidence type="ECO:0000256" key="6">
    <source>
        <dbReference type="ARBA" id="ARBA00022771"/>
    </source>
</evidence>
<dbReference type="GO" id="GO:0008270">
    <property type="term" value="F:zinc ion binding"/>
    <property type="evidence" value="ECO:0007669"/>
    <property type="project" value="UniProtKB-UniRule"/>
</dbReference>
<keyword evidence="5" id="KW-0677">Repeat</keyword>
<feature type="compositionally biased region" description="Basic residues" evidence="16">
    <location>
        <begin position="257"/>
        <end position="267"/>
    </location>
</feature>
<keyword evidence="12" id="KW-0539">Nucleus</keyword>
<feature type="region of interest" description="Disordered" evidence="16">
    <location>
        <begin position="238"/>
        <end position="267"/>
    </location>
</feature>
<dbReference type="GO" id="GO:0040029">
    <property type="term" value="P:epigenetic regulation of gene expression"/>
    <property type="evidence" value="ECO:0007669"/>
    <property type="project" value="UniProtKB-ARBA"/>
</dbReference>
<organism evidence="19 20">
    <name type="scientific">Macrosiphum euphorbiae</name>
    <name type="common">potato aphid</name>
    <dbReference type="NCBI Taxonomy" id="13131"/>
    <lineage>
        <taxon>Eukaryota</taxon>
        <taxon>Metazoa</taxon>
        <taxon>Ecdysozoa</taxon>
        <taxon>Arthropoda</taxon>
        <taxon>Hexapoda</taxon>
        <taxon>Insecta</taxon>
        <taxon>Pterygota</taxon>
        <taxon>Neoptera</taxon>
        <taxon>Paraneoptera</taxon>
        <taxon>Hemiptera</taxon>
        <taxon>Sternorrhyncha</taxon>
        <taxon>Aphidomorpha</taxon>
        <taxon>Aphidoidea</taxon>
        <taxon>Aphididae</taxon>
        <taxon>Macrosiphini</taxon>
        <taxon>Macrosiphum</taxon>
    </lineage>
</organism>
<dbReference type="FunFam" id="3.30.160.60:FF:000100">
    <property type="entry name" value="Zinc finger 45-like"/>
    <property type="match status" value="1"/>
</dbReference>
<comment type="similarity">
    <text evidence="2">Belongs to the krueppel C2H2-type zinc-finger protein family.</text>
</comment>
<dbReference type="Pfam" id="PF13912">
    <property type="entry name" value="zf-C2H2_6"/>
    <property type="match status" value="1"/>
</dbReference>
<evidence type="ECO:0000256" key="7">
    <source>
        <dbReference type="ARBA" id="ARBA00022833"/>
    </source>
</evidence>
<feature type="binding site" evidence="14">
    <location>
        <position position="21"/>
    </location>
    <ligand>
        <name>Zn(2+)</name>
        <dbReference type="ChEBI" id="CHEBI:29105"/>
    </ligand>
</feature>
<dbReference type="Gene3D" id="3.30.160.60">
    <property type="entry name" value="Classic Zinc Finger"/>
    <property type="match status" value="11"/>
</dbReference>
<feature type="domain" description="C2H2-type" evidence="17">
    <location>
        <begin position="377"/>
        <end position="404"/>
    </location>
</feature>
<dbReference type="Pfam" id="PF00096">
    <property type="entry name" value="zf-C2H2"/>
    <property type="match status" value="8"/>
</dbReference>
<dbReference type="PROSITE" id="PS00028">
    <property type="entry name" value="ZINC_FINGER_C2H2_1"/>
    <property type="match status" value="12"/>
</dbReference>
<dbReference type="PANTHER" id="PTHR24409">
    <property type="entry name" value="ZINC FINGER PROTEIN 142"/>
    <property type="match status" value="1"/>
</dbReference>
<dbReference type="GO" id="GO:0003682">
    <property type="term" value="F:chromatin binding"/>
    <property type="evidence" value="ECO:0007669"/>
    <property type="project" value="UniProtKB-ARBA"/>
</dbReference>
<dbReference type="FunFam" id="3.30.160.60:FF:000690">
    <property type="entry name" value="Zinc finger protein 354C"/>
    <property type="match status" value="1"/>
</dbReference>
<evidence type="ECO:0000256" key="14">
    <source>
        <dbReference type="PROSITE-ProRule" id="PRU01263"/>
    </source>
</evidence>
<dbReference type="GO" id="GO:0005634">
    <property type="term" value="C:nucleus"/>
    <property type="evidence" value="ECO:0007669"/>
    <property type="project" value="UniProtKB-SubCell"/>
</dbReference>
<evidence type="ECO:0000256" key="16">
    <source>
        <dbReference type="SAM" id="MobiDB-lite"/>
    </source>
</evidence>
<evidence type="ECO:0000256" key="11">
    <source>
        <dbReference type="ARBA" id="ARBA00023163"/>
    </source>
</evidence>
<dbReference type="GO" id="GO:0000977">
    <property type="term" value="F:RNA polymerase II transcription regulatory region sequence-specific DNA binding"/>
    <property type="evidence" value="ECO:0007669"/>
    <property type="project" value="TreeGrafter"/>
</dbReference>
<dbReference type="Proteomes" id="UP001160148">
    <property type="component" value="Unassembled WGS sequence"/>
</dbReference>
<evidence type="ECO:0000313" key="19">
    <source>
        <dbReference type="EMBL" id="CAI6349255.1"/>
    </source>
</evidence>
<feature type="domain" description="C2H2-type" evidence="17">
    <location>
        <begin position="405"/>
        <end position="432"/>
    </location>
</feature>
<evidence type="ECO:0000313" key="20">
    <source>
        <dbReference type="Proteomes" id="UP001160148"/>
    </source>
</evidence>
<feature type="domain" description="C2H2-type" evidence="17">
    <location>
        <begin position="576"/>
        <end position="603"/>
    </location>
</feature>
<feature type="domain" description="C2H2-type" evidence="17">
    <location>
        <begin position="490"/>
        <end position="517"/>
    </location>
</feature>
<feature type="domain" description="C2H2-type" evidence="17">
    <location>
        <begin position="518"/>
        <end position="546"/>
    </location>
</feature>
<dbReference type="GO" id="GO:0000981">
    <property type="term" value="F:DNA-binding transcription factor activity, RNA polymerase II-specific"/>
    <property type="evidence" value="ECO:0007669"/>
    <property type="project" value="TreeGrafter"/>
</dbReference>
<keyword evidence="9" id="KW-0805">Transcription regulation</keyword>
<feature type="domain" description="C2H2-type" evidence="17">
    <location>
        <begin position="632"/>
        <end position="661"/>
    </location>
</feature>
<evidence type="ECO:0000256" key="9">
    <source>
        <dbReference type="ARBA" id="ARBA00023015"/>
    </source>
</evidence>
<dbReference type="FunFam" id="3.30.160.60:FF:000176">
    <property type="entry name" value="zinc finger protein 70"/>
    <property type="match status" value="1"/>
</dbReference>
<evidence type="ECO:0000256" key="1">
    <source>
        <dbReference type="ARBA" id="ARBA00004123"/>
    </source>
</evidence>
<feature type="domain" description="C2H2-type" evidence="17">
    <location>
        <begin position="348"/>
        <end position="375"/>
    </location>
</feature>
<feature type="domain" description="C2H2-type" evidence="17">
    <location>
        <begin position="462"/>
        <end position="489"/>
    </location>
</feature>
<proteinExistence type="inferred from homology"/>
<feature type="domain" description="C2H2-type" evidence="17">
    <location>
        <begin position="547"/>
        <end position="575"/>
    </location>
</feature>
<comment type="subcellular location">
    <subcellularLocation>
        <location evidence="1">Nucleus</location>
    </subcellularLocation>
</comment>
<dbReference type="GO" id="GO:0000785">
    <property type="term" value="C:chromatin"/>
    <property type="evidence" value="ECO:0007669"/>
    <property type="project" value="UniProtKB-ARBA"/>
</dbReference>
<dbReference type="FunFam" id="3.30.160.60:FF:002343">
    <property type="entry name" value="Zinc finger protein 33A"/>
    <property type="match status" value="1"/>
</dbReference>
<feature type="binding site" evidence="14">
    <location>
        <position position="70"/>
    </location>
    <ligand>
        <name>Zn(2+)</name>
        <dbReference type="ChEBI" id="CHEBI:29105"/>
    </ligand>
</feature>
<sequence length="854" mass="97330">MATDLELERSSTTTSNTCLICDGSTGVSARNAISIFQHRVSSSDRTVVKVIDGVLGIILSSEDVHSIVVCRRCFKSLNEVDELEDRLADIKLELTSQYQRTLKSKSEGLDIHTIDTIDTELLEVDTPKQGKKRGRRPKIKEESIDIPISNEDILHDDMNIKEIEKQQKCSSVDNLIEMLEDDCKDNNLVSLNIEEEECSQKLIQPADIKQESLLHANMENIDEDDDLDGSAILDEDDSEYEGIDDSKNDDAESGSPKKPKMTKSSLKKKTPEILIPQMLVHHDGDVYTCLLCSVDNKFTADARGIVIHAKNVHQIKLFICDICGQEFLKRPELMKHLEHHANSEDGNFVCDICSRVFTNVRMFRVHKKMHMPQSKNHTCETCGRQFASRNTLEEHNNTHTGVRPYRCEICGKDFTSKYTFKAHEKVHTNRERNFTCINCGKAFLTEQNLIHHERTHSGLKNYVCQKCGKAFGTARNLEVHYVVHTGYKPFICRMCGKAFARKAEIRDHERIHTGEKPYQCEFCGATFSQRSNLQSHKRATHYDDKRYKCTDCGKGFKRRRLLDYHMKAAHTGERPFKCDVCQASFIYPEHFKKHARIHTGEKPYLCEVCGKAFNSRDNRNAHRFVHSDKKPYECLVCGAGFMRKPLLYNHMTQAGHLNDTIVVNQPRLASSPVTIQEIQEDIQMPVTDAEMELAMVVDSEGNQTELRDMTEEERKLFAGELKEHILLPGKQEDLGNDLNSVEQILVDNKYQIQYTTTDQHGDVHTMLNMDHHGDDGDVDVGHMETVTVSVGGQEHRQLIVPATRHITLNENDAAAFAEHATINGENVQIVQIQIQDDDGEDQKHWFNIIQPQQG</sequence>
<keyword evidence="6 13" id="KW-0863">Zinc-finger</keyword>
<dbReference type="InterPro" id="IPR012934">
    <property type="entry name" value="Znf_AD"/>
</dbReference>
<evidence type="ECO:0008006" key="21">
    <source>
        <dbReference type="Google" id="ProtNLM"/>
    </source>
</evidence>
<evidence type="ECO:0000259" key="17">
    <source>
        <dbReference type="PROSITE" id="PS50157"/>
    </source>
</evidence>
<keyword evidence="20" id="KW-1185">Reference proteome</keyword>
<evidence type="ECO:0000256" key="5">
    <source>
        <dbReference type="ARBA" id="ARBA00022737"/>
    </source>
</evidence>
<evidence type="ECO:0000259" key="18">
    <source>
        <dbReference type="PROSITE" id="PS51915"/>
    </source>
</evidence>
<dbReference type="FunFam" id="3.30.160.60:FF:000012">
    <property type="entry name" value="RB-associated KRAB zinc finger protein-like"/>
    <property type="match status" value="1"/>
</dbReference>
<comment type="caution">
    <text evidence="19">The sequence shown here is derived from an EMBL/GenBank/DDBJ whole genome shotgun (WGS) entry which is preliminary data.</text>
</comment>
<dbReference type="PANTHER" id="PTHR24409:SF295">
    <property type="entry name" value="AZ2-RELATED"/>
    <property type="match status" value="1"/>
</dbReference>
<feature type="binding site" evidence="14">
    <location>
        <position position="73"/>
    </location>
    <ligand>
        <name>Zn(2+)</name>
        <dbReference type="ChEBI" id="CHEBI:29105"/>
    </ligand>
</feature>
<feature type="binding site" evidence="14">
    <location>
        <position position="18"/>
    </location>
    <ligand>
        <name>Zn(2+)</name>
        <dbReference type="ChEBI" id="CHEBI:29105"/>
    </ligand>
</feature>
<reference evidence="19 20" key="1">
    <citation type="submission" date="2023-01" db="EMBL/GenBank/DDBJ databases">
        <authorList>
            <person name="Whitehead M."/>
        </authorList>
    </citation>
    <scope>NUCLEOTIDE SEQUENCE [LARGE SCALE GENOMIC DNA]</scope>
</reference>
<gene>
    <name evidence="19" type="ORF">MEUPH1_LOCUS5841</name>
</gene>
<dbReference type="GO" id="GO:0048598">
    <property type="term" value="P:embryonic morphogenesis"/>
    <property type="evidence" value="ECO:0007669"/>
    <property type="project" value="UniProtKB-ARBA"/>
</dbReference>
<keyword evidence="11" id="KW-0804">Transcription</keyword>
<name>A0AAV0VZX7_9HEMI</name>
<dbReference type="FunFam" id="3.30.160.60:FF:000624">
    <property type="entry name" value="zinc finger protein 697"/>
    <property type="match status" value="1"/>
</dbReference>
<keyword evidence="8" id="KW-0832">Ubl conjugation</keyword>
<accession>A0AAV0VZX7</accession>
<feature type="domain" description="ZAD" evidence="18">
    <location>
        <begin position="16"/>
        <end position="97"/>
    </location>
</feature>
<dbReference type="EMBL" id="CARXXK010000001">
    <property type="protein sequence ID" value="CAI6349255.1"/>
    <property type="molecule type" value="Genomic_DNA"/>
</dbReference>
<keyword evidence="7 14" id="KW-0862">Zinc</keyword>
<dbReference type="InterPro" id="IPR036236">
    <property type="entry name" value="Znf_C2H2_sf"/>
</dbReference>
<evidence type="ECO:0000256" key="15">
    <source>
        <dbReference type="SAM" id="Coils"/>
    </source>
</evidence>
<dbReference type="PROSITE" id="PS50157">
    <property type="entry name" value="ZINC_FINGER_C2H2_2"/>
    <property type="match status" value="12"/>
</dbReference>
<feature type="domain" description="C2H2-type" evidence="17">
    <location>
        <begin position="434"/>
        <end position="461"/>
    </location>
</feature>
<keyword evidence="15" id="KW-0175">Coiled coil</keyword>
<evidence type="ECO:0000256" key="10">
    <source>
        <dbReference type="ARBA" id="ARBA00023125"/>
    </source>
</evidence>
<dbReference type="InterPro" id="IPR013087">
    <property type="entry name" value="Znf_C2H2_type"/>
</dbReference>
<evidence type="ECO:0000256" key="3">
    <source>
        <dbReference type="ARBA" id="ARBA00022499"/>
    </source>
</evidence>
<dbReference type="AlphaFoldDB" id="A0AAV0VZX7"/>
<dbReference type="SUPFAM" id="SSF57667">
    <property type="entry name" value="beta-beta-alpha zinc fingers"/>
    <property type="match status" value="7"/>
</dbReference>
<feature type="domain" description="C2H2-type" evidence="17">
    <location>
        <begin position="318"/>
        <end position="345"/>
    </location>
</feature>
<dbReference type="PROSITE" id="PS51915">
    <property type="entry name" value="ZAD"/>
    <property type="match status" value="1"/>
</dbReference>
<keyword evidence="4 14" id="KW-0479">Metal-binding</keyword>